<dbReference type="VEuPathDB" id="VectorBase:RPRC003244"/>
<protein>
    <submittedName>
        <fullName evidence="1">Endo/exonuclease/phosphatase domain-containing protein</fullName>
    </submittedName>
</protein>
<proteinExistence type="predicted"/>
<dbReference type="Proteomes" id="UP000015103">
    <property type="component" value="Unassembled WGS sequence"/>
</dbReference>
<keyword evidence="2" id="KW-1185">Reference proteome</keyword>
<dbReference type="InParanoid" id="T1HGS1"/>
<name>T1HGS1_RHOPR</name>
<sequence>MTSKSKFVFIICLVYFKPTSEDEVFELFSSTINSIKNRFSQVPFIIGGDFNSRVADLNQCSFELVQDTNIYCYRNNLDLVCNKRGKSLVDILEELGFLLLNGRTKSDVVGWEQFFNSNFPERVVNNSMFFGVSHPILDQPFSEVEVLNAIHRKSNGKSPGVDGLTYECFKNLPVNWLLYLVTLYNKVFDCESVPGDWSKV</sequence>
<dbReference type="AlphaFoldDB" id="T1HGS1"/>
<evidence type="ECO:0000313" key="1">
    <source>
        <dbReference type="EnsemblMetazoa" id="RPRC003244-PA"/>
    </source>
</evidence>
<organism evidence="1 2">
    <name type="scientific">Rhodnius prolixus</name>
    <name type="common">Triatomid bug</name>
    <dbReference type="NCBI Taxonomy" id="13249"/>
    <lineage>
        <taxon>Eukaryota</taxon>
        <taxon>Metazoa</taxon>
        <taxon>Ecdysozoa</taxon>
        <taxon>Arthropoda</taxon>
        <taxon>Hexapoda</taxon>
        <taxon>Insecta</taxon>
        <taxon>Pterygota</taxon>
        <taxon>Neoptera</taxon>
        <taxon>Paraneoptera</taxon>
        <taxon>Hemiptera</taxon>
        <taxon>Heteroptera</taxon>
        <taxon>Panheteroptera</taxon>
        <taxon>Cimicomorpha</taxon>
        <taxon>Reduviidae</taxon>
        <taxon>Triatominae</taxon>
        <taxon>Rhodnius</taxon>
    </lineage>
</organism>
<dbReference type="STRING" id="13249.T1HGS1"/>
<dbReference type="EnsemblMetazoa" id="RPRC003244-RA">
    <property type="protein sequence ID" value="RPRC003244-PA"/>
    <property type="gene ID" value="RPRC003244"/>
</dbReference>
<accession>T1HGS1</accession>
<dbReference type="HOGENOM" id="CLU_1369304_0_0_1"/>
<dbReference type="Gene3D" id="3.60.10.10">
    <property type="entry name" value="Endonuclease/exonuclease/phosphatase"/>
    <property type="match status" value="1"/>
</dbReference>
<dbReference type="EMBL" id="ACPB03030093">
    <property type="status" value="NOT_ANNOTATED_CDS"/>
    <property type="molecule type" value="Genomic_DNA"/>
</dbReference>
<evidence type="ECO:0000313" key="2">
    <source>
        <dbReference type="Proteomes" id="UP000015103"/>
    </source>
</evidence>
<dbReference type="SUPFAM" id="SSF56219">
    <property type="entry name" value="DNase I-like"/>
    <property type="match status" value="1"/>
</dbReference>
<reference evidence="1" key="1">
    <citation type="submission" date="2015-05" db="UniProtKB">
        <authorList>
            <consortium name="EnsemblMetazoa"/>
        </authorList>
    </citation>
    <scope>IDENTIFICATION</scope>
</reference>
<dbReference type="InterPro" id="IPR036691">
    <property type="entry name" value="Endo/exonu/phosph_ase_sf"/>
</dbReference>